<keyword evidence="4" id="KW-0472">Membrane</keyword>
<dbReference type="PANTHER" id="PTHR13228:SF3">
    <property type="entry name" value="CONSERVED OLIGOMERIC GOLGI COMPLEX SUBUNIT 5"/>
    <property type="match status" value="1"/>
</dbReference>
<evidence type="ECO:0000313" key="7">
    <source>
        <dbReference type="EMBL" id="KAK9907963.1"/>
    </source>
</evidence>
<evidence type="ECO:0000313" key="8">
    <source>
        <dbReference type="Proteomes" id="UP001491310"/>
    </source>
</evidence>
<dbReference type="Proteomes" id="UP001491310">
    <property type="component" value="Unassembled WGS sequence"/>
</dbReference>
<evidence type="ECO:0000256" key="4">
    <source>
        <dbReference type="ARBA" id="ARBA00023136"/>
    </source>
</evidence>
<organism evidence="7 8">
    <name type="scientific">Coccomyxa subellipsoidea</name>
    <dbReference type="NCBI Taxonomy" id="248742"/>
    <lineage>
        <taxon>Eukaryota</taxon>
        <taxon>Viridiplantae</taxon>
        <taxon>Chlorophyta</taxon>
        <taxon>core chlorophytes</taxon>
        <taxon>Trebouxiophyceae</taxon>
        <taxon>Trebouxiophyceae incertae sedis</taxon>
        <taxon>Coccomyxaceae</taxon>
        <taxon>Coccomyxa</taxon>
    </lineage>
</organism>
<feature type="domain" description="Conserved oligomeric Golgi complex subunit 5 helical" evidence="6">
    <location>
        <begin position="181"/>
        <end position="392"/>
    </location>
</feature>
<comment type="caution">
    <text evidence="7">The sequence shown here is derived from an EMBL/GenBank/DDBJ whole genome shotgun (WGS) entry which is preliminary data.</text>
</comment>
<evidence type="ECO:0000256" key="2">
    <source>
        <dbReference type="ARBA" id="ARBA00020974"/>
    </source>
</evidence>
<keyword evidence="8" id="KW-1185">Reference proteome</keyword>
<name>A0ABR2YM44_9CHLO</name>
<evidence type="ECO:0000256" key="3">
    <source>
        <dbReference type="ARBA" id="ARBA00023034"/>
    </source>
</evidence>
<sequence>MGRGGQKVASEGDLASNPVYAPFCGEHFDAMEFASRSLSTSSTTAQAQTIQLQEGINKLQERIREEVHRRQDELLQQAESLREAQTFMQGINLSVDSLQAAMRRVRAEVMQPYASIRMQTSQLHNLHTTADVLRHVLHRLKLVARLKAQLATHQEKAGSQDPAKAAKLLSDIAAVGQETDLSGITVVEADEEYLQNASNQVHTQAKAALRAGMETLSQAEVGSALQIYFNLNELPKAVTDLVESYVSQVERLLSSALDARRLTSAGAAAGGFLEGAGGRGSPAPGTAGSTAKLADILWRNLSKALEALHGAAVAVWHLQRVLAKKRDPLSHVLFSDALQAAQCPSPLSHFWELATGALQKAFADAAAAGRAGLVRELLTAQFPRLARIFEDTIAKLLQDTEVKGVEPVLVEDETEAVVAAVAPFQRAYLGSCLSRMSDAATSAFPGGNRSLPTSAELQKFIGRMHEELKGVGSSTRLAAQVAACVGKALRLLAEKAEYMAATGPDVRQMGGACTSAQLRNITLCSQLNEVHRSLVSLLPRLPSHAAAAVRAPLEAVQGVAVEAVVPLFRAAVDSAEQHILRMHAQDFGAASAPAVAGASPYMADLTRHIALCRVEYFSKFSPPPSSATASFGGALVERMAGRILLFFMRHASLLRPLSQAGKLQLAKDIAELEAAVAENMLPLEAVGAPHRALRAFRALLFAAAPAAGESLLLAALPRSTVLHHLYSRAPPALQSPHSRSGFSPAQYSMWLDQHSMEEALKFIRTALEACAPAARDEPGYDDVYPVMLKLCTS</sequence>
<evidence type="ECO:0000259" key="5">
    <source>
        <dbReference type="Pfam" id="PF10392"/>
    </source>
</evidence>
<dbReference type="InterPro" id="IPR048485">
    <property type="entry name" value="COG5_helical"/>
</dbReference>
<protein>
    <recommendedName>
        <fullName evidence="2">Conserved oligomeric Golgi complex subunit 5</fullName>
    </recommendedName>
</protein>
<feature type="domain" description="Conserved oligomeric Golgi complex subunit 5 N-terminal" evidence="5">
    <location>
        <begin position="22"/>
        <end position="146"/>
    </location>
</feature>
<proteinExistence type="predicted"/>
<dbReference type="Pfam" id="PF20649">
    <property type="entry name" value="COG5_C"/>
    <property type="match status" value="1"/>
</dbReference>
<dbReference type="InterPro" id="IPR049176">
    <property type="entry name" value="COG5_N"/>
</dbReference>
<accession>A0ABR2YM44</accession>
<reference evidence="7 8" key="1">
    <citation type="journal article" date="2024" name="Nat. Commun.">
        <title>Phylogenomics reveals the evolutionary origins of lichenization in chlorophyte algae.</title>
        <authorList>
            <person name="Puginier C."/>
            <person name="Libourel C."/>
            <person name="Otte J."/>
            <person name="Skaloud P."/>
            <person name="Haon M."/>
            <person name="Grisel S."/>
            <person name="Petersen M."/>
            <person name="Berrin J.G."/>
            <person name="Delaux P.M."/>
            <person name="Dal Grande F."/>
            <person name="Keller J."/>
        </authorList>
    </citation>
    <scope>NUCLEOTIDE SEQUENCE [LARGE SCALE GENOMIC DNA]</scope>
    <source>
        <strain evidence="7 8">SAG 216-7</strain>
    </source>
</reference>
<gene>
    <name evidence="7" type="ORF">WJX75_000653</name>
</gene>
<dbReference type="Pfam" id="PF10392">
    <property type="entry name" value="COG5_N"/>
    <property type="match status" value="1"/>
</dbReference>
<dbReference type="InterPro" id="IPR019465">
    <property type="entry name" value="Cog5"/>
</dbReference>
<comment type="subcellular location">
    <subcellularLocation>
        <location evidence="1">Golgi apparatus membrane</location>
        <topology evidence="1">Peripheral membrane protein</topology>
    </subcellularLocation>
</comment>
<evidence type="ECO:0000256" key="1">
    <source>
        <dbReference type="ARBA" id="ARBA00004395"/>
    </source>
</evidence>
<keyword evidence="3" id="KW-0333">Golgi apparatus</keyword>
<dbReference type="PANTHER" id="PTHR13228">
    <property type="entry name" value="CONSERVED OLIGOMERIC GOLGI COMPLEX COMPONENT 5"/>
    <property type="match status" value="1"/>
</dbReference>
<dbReference type="EMBL" id="JALJOT010000008">
    <property type="protein sequence ID" value="KAK9907963.1"/>
    <property type="molecule type" value="Genomic_DNA"/>
</dbReference>
<evidence type="ECO:0000259" key="6">
    <source>
        <dbReference type="Pfam" id="PF20649"/>
    </source>
</evidence>